<dbReference type="Gene3D" id="3.30.429.10">
    <property type="entry name" value="Macrophage Migration Inhibitory Factor"/>
    <property type="match status" value="1"/>
</dbReference>
<evidence type="ECO:0000313" key="1">
    <source>
        <dbReference type="EMBL" id="MBM9503662.1"/>
    </source>
</evidence>
<dbReference type="EMBL" id="JADKYB010000002">
    <property type="protein sequence ID" value="MBM9503662.1"/>
    <property type="molecule type" value="Genomic_DNA"/>
</dbReference>
<dbReference type="RefSeq" id="WP_205355534.1">
    <property type="nucleotide sequence ID" value="NZ_JADKYB010000002.1"/>
</dbReference>
<keyword evidence="2" id="KW-1185">Reference proteome</keyword>
<gene>
    <name evidence="1" type="ORF">ITX44_03770</name>
</gene>
<evidence type="ECO:0000313" key="2">
    <source>
        <dbReference type="Proteomes" id="UP000749040"/>
    </source>
</evidence>
<sequence>MPLVEITAPAGAFPETAVETVQQRVARAVLTWMGLPGTDFFAGATWVYLHEAEKGRGATALPGATPGFLVVVTALENFLTPERNESLAAEITRIVREEAQYGADDETPVWTIVKEIPEGYWAVNAGLTRRAKLDELIAQAAQG</sequence>
<evidence type="ECO:0008006" key="3">
    <source>
        <dbReference type="Google" id="ProtNLM"/>
    </source>
</evidence>
<dbReference type="Proteomes" id="UP000749040">
    <property type="component" value="Unassembled WGS sequence"/>
</dbReference>
<comment type="caution">
    <text evidence="1">The sequence shown here is derived from an EMBL/GenBank/DDBJ whole genome shotgun (WGS) entry which is preliminary data.</text>
</comment>
<organism evidence="1 2">
    <name type="scientific">Actinacidiphila acididurans</name>
    <dbReference type="NCBI Taxonomy" id="2784346"/>
    <lineage>
        <taxon>Bacteria</taxon>
        <taxon>Bacillati</taxon>
        <taxon>Actinomycetota</taxon>
        <taxon>Actinomycetes</taxon>
        <taxon>Kitasatosporales</taxon>
        <taxon>Streptomycetaceae</taxon>
        <taxon>Actinacidiphila</taxon>
    </lineage>
</organism>
<dbReference type="SUPFAM" id="SSF55331">
    <property type="entry name" value="Tautomerase/MIF"/>
    <property type="match status" value="1"/>
</dbReference>
<dbReference type="InterPro" id="IPR014347">
    <property type="entry name" value="Tautomerase/MIF_sf"/>
</dbReference>
<name>A0ABS2TLH4_9ACTN</name>
<reference evidence="1 2" key="1">
    <citation type="submission" date="2021-01" db="EMBL/GenBank/DDBJ databases">
        <title>Streptomyces acididurans sp. nov., isolated from a peat swamp forest soil.</title>
        <authorList>
            <person name="Chantavorakit T."/>
            <person name="Duangmal K."/>
        </authorList>
    </citation>
    <scope>NUCLEOTIDE SEQUENCE [LARGE SCALE GENOMIC DNA]</scope>
    <source>
        <strain evidence="1 2">KK5PA1</strain>
    </source>
</reference>
<accession>A0ABS2TLH4</accession>
<proteinExistence type="predicted"/>
<protein>
    <recommendedName>
        <fullName evidence="3">4-oxalocrotonate tautomerase</fullName>
    </recommendedName>
</protein>